<organism evidence="1 2">
    <name type="scientific">Delitschia confertaspora ATCC 74209</name>
    <dbReference type="NCBI Taxonomy" id="1513339"/>
    <lineage>
        <taxon>Eukaryota</taxon>
        <taxon>Fungi</taxon>
        <taxon>Dikarya</taxon>
        <taxon>Ascomycota</taxon>
        <taxon>Pezizomycotina</taxon>
        <taxon>Dothideomycetes</taxon>
        <taxon>Pleosporomycetidae</taxon>
        <taxon>Pleosporales</taxon>
        <taxon>Delitschiaceae</taxon>
        <taxon>Delitschia</taxon>
    </lineage>
</organism>
<keyword evidence="2" id="KW-1185">Reference proteome</keyword>
<dbReference type="Proteomes" id="UP000799536">
    <property type="component" value="Unassembled WGS sequence"/>
</dbReference>
<dbReference type="OrthoDB" id="3001700at2759"/>
<sequence length="151" mass="17400">MPNHLPDMSGSSNEDSQSYKDKAYEMYNQQYEKWMPWMEDQYLKWFTKDNKASYTAKGGLTFHLYCHSAALRFPLFMSPPFFPAQSFHRMLTPPLLHHSSYITPATSLLFHHSCYTISAPPLLSTPPQSCPFLHPFPLYSISLSISSLVLN</sequence>
<comment type="caution">
    <text evidence="1">The sequence shown here is derived from an EMBL/GenBank/DDBJ whole genome shotgun (WGS) entry which is preliminary data.</text>
</comment>
<accession>A0A9P4MLQ2</accession>
<dbReference type="EMBL" id="ML994244">
    <property type="protein sequence ID" value="KAF2197364.1"/>
    <property type="molecule type" value="Genomic_DNA"/>
</dbReference>
<evidence type="ECO:0000313" key="1">
    <source>
        <dbReference type="EMBL" id="KAF2197364.1"/>
    </source>
</evidence>
<protein>
    <submittedName>
        <fullName evidence="1">Uncharacterized protein</fullName>
    </submittedName>
</protein>
<dbReference type="AlphaFoldDB" id="A0A9P4MLQ2"/>
<name>A0A9P4MLQ2_9PLEO</name>
<reference evidence="1" key="1">
    <citation type="journal article" date="2020" name="Stud. Mycol.">
        <title>101 Dothideomycetes genomes: a test case for predicting lifestyles and emergence of pathogens.</title>
        <authorList>
            <person name="Haridas S."/>
            <person name="Albert R."/>
            <person name="Binder M."/>
            <person name="Bloem J."/>
            <person name="Labutti K."/>
            <person name="Salamov A."/>
            <person name="Andreopoulos B."/>
            <person name="Baker S."/>
            <person name="Barry K."/>
            <person name="Bills G."/>
            <person name="Bluhm B."/>
            <person name="Cannon C."/>
            <person name="Castanera R."/>
            <person name="Culley D."/>
            <person name="Daum C."/>
            <person name="Ezra D."/>
            <person name="Gonzalez J."/>
            <person name="Henrissat B."/>
            <person name="Kuo A."/>
            <person name="Liang C."/>
            <person name="Lipzen A."/>
            <person name="Lutzoni F."/>
            <person name="Magnuson J."/>
            <person name="Mondo S."/>
            <person name="Nolan M."/>
            <person name="Ohm R."/>
            <person name="Pangilinan J."/>
            <person name="Park H.-J."/>
            <person name="Ramirez L."/>
            <person name="Alfaro M."/>
            <person name="Sun H."/>
            <person name="Tritt A."/>
            <person name="Yoshinaga Y."/>
            <person name="Zwiers L.-H."/>
            <person name="Turgeon B."/>
            <person name="Goodwin S."/>
            <person name="Spatafora J."/>
            <person name="Crous P."/>
            <person name="Grigoriev I."/>
        </authorList>
    </citation>
    <scope>NUCLEOTIDE SEQUENCE</scope>
    <source>
        <strain evidence="1">ATCC 74209</strain>
    </source>
</reference>
<evidence type="ECO:0000313" key="2">
    <source>
        <dbReference type="Proteomes" id="UP000799536"/>
    </source>
</evidence>
<gene>
    <name evidence="1" type="ORF">GQ43DRAFT_209329</name>
</gene>
<proteinExistence type="predicted"/>